<dbReference type="OrthoDB" id="3247165at2759"/>
<keyword evidence="2" id="KW-1185">Reference proteome</keyword>
<name>A0A9P5ZWB1_PLEER</name>
<dbReference type="EMBL" id="MU154568">
    <property type="protein sequence ID" value="KAF9494846.1"/>
    <property type="molecule type" value="Genomic_DNA"/>
</dbReference>
<sequence>MTDFASQGKTRVNNVVHLNDTASQQGYYTALSCSAMANGTLILQGFNPSIISDKKCSGALHQESRDLELLDDITRLHFKGKLHAAVVGETRRTLIHSFRQHKSESYMPQHMHSAIRWSKKLPYIEPDFADLD</sequence>
<accession>A0A9P5ZWB1</accession>
<evidence type="ECO:0000313" key="2">
    <source>
        <dbReference type="Proteomes" id="UP000807025"/>
    </source>
</evidence>
<reference evidence="1" key="1">
    <citation type="submission" date="2020-11" db="EMBL/GenBank/DDBJ databases">
        <authorList>
            <consortium name="DOE Joint Genome Institute"/>
            <person name="Ahrendt S."/>
            <person name="Riley R."/>
            <person name="Andreopoulos W."/>
            <person name="Labutti K."/>
            <person name="Pangilinan J."/>
            <person name="Ruiz-Duenas F.J."/>
            <person name="Barrasa J.M."/>
            <person name="Sanchez-Garcia M."/>
            <person name="Camarero S."/>
            <person name="Miyauchi S."/>
            <person name="Serrano A."/>
            <person name="Linde D."/>
            <person name="Babiker R."/>
            <person name="Drula E."/>
            <person name="Ayuso-Fernandez I."/>
            <person name="Pacheco R."/>
            <person name="Padilla G."/>
            <person name="Ferreira P."/>
            <person name="Barriuso J."/>
            <person name="Kellner H."/>
            <person name="Castanera R."/>
            <person name="Alfaro M."/>
            <person name="Ramirez L."/>
            <person name="Pisabarro A.G."/>
            <person name="Kuo A."/>
            <person name="Tritt A."/>
            <person name="Lipzen A."/>
            <person name="He G."/>
            <person name="Yan M."/>
            <person name="Ng V."/>
            <person name="Cullen D."/>
            <person name="Martin F."/>
            <person name="Rosso M.-N."/>
            <person name="Henrissat B."/>
            <person name="Hibbett D."/>
            <person name="Martinez A.T."/>
            <person name="Grigoriev I.V."/>
        </authorList>
    </citation>
    <scope>NUCLEOTIDE SEQUENCE</scope>
    <source>
        <strain evidence="1">ATCC 90797</strain>
    </source>
</reference>
<dbReference type="Proteomes" id="UP000807025">
    <property type="component" value="Unassembled WGS sequence"/>
</dbReference>
<evidence type="ECO:0000313" key="1">
    <source>
        <dbReference type="EMBL" id="KAF9494846.1"/>
    </source>
</evidence>
<protein>
    <submittedName>
        <fullName evidence="1">Uncharacterized protein</fullName>
    </submittedName>
</protein>
<organism evidence="1 2">
    <name type="scientific">Pleurotus eryngii</name>
    <name type="common">Boletus of the steppes</name>
    <dbReference type="NCBI Taxonomy" id="5323"/>
    <lineage>
        <taxon>Eukaryota</taxon>
        <taxon>Fungi</taxon>
        <taxon>Dikarya</taxon>
        <taxon>Basidiomycota</taxon>
        <taxon>Agaricomycotina</taxon>
        <taxon>Agaricomycetes</taxon>
        <taxon>Agaricomycetidae</taxon>
        <taxon>Agaricales</taxon>
        <taxon>Pleurotineae</taxon>
        <taxon>Pleurotaceae</taxon>
        <taxon>Pleurotus</taxon>
    </lineage>
</organism>
<dbReference type="AlphaFoldDB" id="A0A9P5ZWB1"/>
<gene>
    <name evidence="1" type="ORF">BDN71DRAFT_1392644</name>
</gene>
<proteinExistence type="predicted"/>
<comment type="caution">
    <text evidence="1">The sequence shown here is derived from an EMBL/GenBank/DDBJ whole genome shotgun (WGS) entry which is preliminary data.</text>
</comment>